<dbReference type="PROSITE" id="PS00518">
    <property type="entry name" value="ZF_RING_1"/>
    <property type="match status" value="1"/>
</dbReference>
<dbReference type="GO" id="GO:0034247">
    <property type="term" value="P:snoRNA splicing"/>
    <property type="evidence" value="ECO:0007669"/>
    <property type="project" value="TreeGrafter"/>
</dbReference>
<dbReference type="AlphaFoldDB" id="A0A6D2JKZ7"/>
<dbReference type="GO" id="GO:0008270">
    <property type="term" value="F:zinc ion binding"/>
    <property type="evidence" value="ECO:0007669"/>
    <property type="project" value="UniProtKB-KW"/>
</dbReference>
<dbReference type="InterPro" id="IPR013083">
    <property type="entry name" value="Znf_RING/FYVE/PHD"/>
</dbReference>
<dbReference type="PROSITE" id="PS50089">
    <property type="entry name" value="ZF_RING_2"/>
    <property type="match status" value="1"/>
</dbReference>
<dbReference type="Gene3D" id="3.30.40.10">
    <property type="entry name" value="Zinc/RING finger domain, C3HC4 (zinc finger)"/>
    <property type="match status" value="1"/>
</dbReference>
<dbReference type="InterPro" id="IPR039971">
    <property type="entry name" value="CWC24-like"/>
</dbReference>
<keyword evidence="8" id="KW-1185">Reference proteome</keyword>
<dbReference type="InterPro" id="IPR027370">
    <property type="entry name" value="Znf-RING_euk"/>
</dbReference>
<keyword evidence="3" id="KW-0862">Zinc</keyword>
<gene>
    <name evidence="7" type="ORF">MERR_LOCUS27856</name>
</gene>
<dbReference type="SUPFAM" id="SSF57850">
    <property type="entry name" value="RING/U-box"/>
    <property type="match status" value="1"/>
</dbReference>
<dbReference type="PANTHER" id="PTHR12930:SF8">
    <property type="entry name" value="RING_U-BOX SUPERFAMILY PROTEIN"/>
    <property type="match status" value="1"/>
</dbReference>
<evidence type="ECO:0000313" key="7">
    <source>
        <dbReference type="EMBL" id="CAA7040621.1"/>
    </source>
</evidence>
<accession>A0A6D2JKZ7</accession>
<protein>
    <recommendedName>
        <fullName evidence="6">RING-type domain-containing protein</fullName>
    </recommendedName>
</protein>
<feature type="domain" description="RING-type" evidence="6">
    <location>
        <begin position="47"/>
        <end position="84"/>
    </location>
</feature>
<evidence type="ECO:0000313" key="8">
    <source>
        <dbReference type="Proteomes" id="UP000467841"/>
    </source>
</evidence>
<dbReference type="GO" id="GO:0005684">
    <property type="term" value="C:U2-type spliceosomal complex"/>
    <property type="evidence" value="ECO:0007669"/>
    <property type="project" value="TreeGrafter"/>
</dbReference>
<proteinExistence type="predicted"/>
<organism evidence="7 8">
    <name type="scientific">Microthlaspi erraticum</name>
    <dbReference type="NCBI Taxonomy" id="1685480"/>
    <lineage>
        <taxon>Eukaryota</taxon>
        <taxon>Viridiplantae</taxon>
        <taxon>Streptophyta</taxon>
        <taxon>Embryophyta</taxon>
        <taxon>Tracheophyta</taxon>
        <taxon>Spermatophyta</taxon>
        <taxon>Magnoliopsida</taxon>
        <taxon>eudicotyledons</taxon>
        <taxon>Gunneridae</taxon>
        <taxon>Pentapetalae</taxon>
        <taxon>rosids</taxon>
        <taxon>malvids</taxon>
        <taxon>Brassicales</taxon>
        <taxon>Brassicaceae</taxon>
        <taxon>Coluteocarpeae</taxon>
        <taxon>Microthlaspi</taxon>
    </lineage>
</organism>
<dbReference type="OrthoDB" id="25761at2759"/>
<dbReference type="InterPro" id="IPR017907">
    <property type="entry name" value="Znf_RING_CS"/>
</dbReference>
<evidence type="ECO:0000256" key="1">
    <source>
        <dbReference type="ARBA" id="ARBA00022723"/>
    </source>
</evidence>
<evidence type="ECO:0000256" key="5">
    <source>
        <dbReference type="SAM" id="MobiDB-lite"/>
    </source>
</evidence>
<dbReference type="Proteomes" id="UP000467841">
    <property type="component" value="Unassembled WGS sequence"/>
</dbReference>
<sequence length="220" mass="24241">MSTNSDKRALDDDSKNESSRSEKIAKTTARKLDFEKTEDDDALPLACSICKQPFLDPIVTKCNHYFCKHCALKHHEKNLNCFVCYKPTLGVFNTAVEIKKNIANVQEKAKAMVKEVSTMVEKAAMLVKNAEAMGAESAEIVEEVETMVGIVEANGADLVANASWDSLIRMVENVEVVAASARDMAEKAAEMVQEANAITEKARADMAKALVVIRNVKWDL</sequence>
<dbReference type="PANTHER" id="PTHR12930">
    <property type="entry name" value="ZINC FINGER PROTEIN 183"/>
    <property type="match status" value="1"/>
</dbReference>
<dbReference type="SMART" id="SM00184">
    <property type="entry name" value="RING"/>
    <property type="match status" value="1"/>
</dbReference>
<evidence type="ECO:0000256" key="4">
    <source>
        <dbReference type="PROSITE-ProRule" id="PRU00175"/>
    </source>
</evidence>
<keyword evidence="1" id="KW-0479">Metal-binding</keyword>
<evidence type="ECO:0000256" key="2">
    <source>
        <dbReference type="ARBA" id="ARBA00022771"/>
    </source>
</evidence>
<keyword evidence="2 4" id="KW-0863">Zinc-finger</keyword>
<dbReference type="EMBL" id="CACVBM020001230">
    <property type="protein sequence ID" value="CAA7040621.1"/>
    <property type="molecule type" value="Genomic_DNA"/>
</dbReference>
<evidence type="ECO:0000259" key="6">
    <source>
        <dbReference type="PROSITE" id="PS50089"/>
    </source>
</evidence>
<dbReference type="GO" id="GO:0140096">
    <property type="term" value="F:catalytic activity, acting on a protein"/>
    <property type="evidence" value="ECO:0007669"/>
    <property type="project" value="UniProtKB-ARBA"/>
</dbReference>
<evidence type="ECO:0000256" key="3">
    <source>
        <dbReference type="ARBA" id="ARBA00022833"/>
    </source>
</evidence>
<dbReference type="Pfam" id="PF13445">
    <property type="entry name" value="zf-RING_UBOX"/>
    <property type="match status" value="1"/>
</dbReference>
<reference evidence="7" key="1">
    <citation type="submission" date="2020-01" db="EMBL/GenBank/DDBJ databases">
        <authorList>
            <person name="Mishra B."/>
        </authorList>
    </citation>
    <scope>NUCLEOTIDE SEQUENCE [LARGE SCALE GENOMIC DNA]</scope>
</reference>
<dbReference type="CDD" id="cd16539">
    <property type="entry name" value="RING-HC_RNF113A_B"/>
    <property type="match status" value="1"/>
</dbReference>
<dbReference type="InterPro" id="IPR001841">
    <property type="entry name" value="Znf_RING"/>
</dbReference>
<comment type="caution">
    <text evidence="7">The sequence shown here is derived from an EMBL/GenBank/DDBJ whole genome shotgun (WGS) entry which is preliminary data.</text>
</comment>
<feature type="region of interest" description="Disordered" evidence="5">
    <location>
        <begin position="1"/>
        <end position="29"/>
    </location>
</feature>
<name>A0A6D2JKZ7_9BRAS</name>